<keyword evidence="3" id="KW-1185">Reference proteome</keyword>
<name>E1ZVY2_CAMFO</name>
<evidence type="ECO:0000256" key="1">
    <source>
        <dbReference type="SAM" id="MobiDB-lite"/>
    </source>
</evidence>
<feature type="region of interest" description="Disordered" evidence="1">
    <location>
        <begin position="473"/>
        <end position="501"/>
    </location>
</feature>
<feature type="compositionally biased region" description="Acidic residues" evidence="1">
    <location>
        <begin position="483"/>
        <end position="495"/>
    </location>
</feature>
<sequence length="619" mass="70473">MPYDKCILEEILMQSDCRTLTEKGKVLPRSNRVYRLIANRMALRGSHIEPHHVHTIVNKNRNGFKTLITTTFKINTGQNEQHNTINSIGTDLSTNTSSNASVHAHSKKIRLILSPKQWLQISPQKKLSGGRIYWKLKEGWANVIAERICQQYSEIDCVFSFKNNLVTPRSAETYAKFIGYCTECKAKITGRLENAPMKDVDVIFLCYIENICPDFHTGKKKRQLRGQRRENVANKLIEQRKDVVTFRRDEAKRMKKFGGKDLPIIPSAAVLRKAKEQQLLKIYGLQFANPPMNLLHHTKYGKYAGSIHNIGLLKFNCIYWTLEQQQIYVARCKKDPHAIMTLDATGGISKRNSKHDPHVFLYQCMLVTEEGSVPVFQMVSADQRSFQIANFLRLILSKGVPRPPIVVCDFGRALVNAVAEVFGRCNDLSNYLQICYNAVVKDSSVIPASYLRLDVSHLIAMVLNETIQGVTLEGENERAEKGNEDEDSESDDPENDSIASDWNTWTNTIYSKAQEISNKSKTGRIINACFNPDFAHRFKKQLLPYLPLWTGIMRPHFGKGSKIATSSSVEAEFSDLKHRVFKNQLPMRIDKFILQHLEHLDGKIKLASNEVSRINCQCG</sequence>
<evidence type="ECO:0000313" key="2">
    <source>
        <dbReference type="EMBL" id="EFN74657.1"/>
    </source>
</evidence>
<dbReference type="OMA" id="SWANSID"/>
<organism evidence="3">
    <name type="scientific">Camponotus floridanus</name>
    <name type="common">Florida carpenter ant</name>
    <dbReference type="NCBI Taxonomy" id="104421"/>
    <lineage>
        <taxon>Eukaryota</taxon>
        <taxon>Metazoa</taxon>
        <taxon>Ecdysozoa</taxon>
        <taxon>Arthropoda</taxon>
        <taxon>Hexapoda</taxon>
        <taxon>Insecta</taxon>
        <taxon>Pterygota</taxon>
        <taxon>Neoptera</taxon>
        <taxon>Endopterygota</taxon>
        <taxon>Hymenoptera</taxon>
        <taxon>Apocrita</taxon>
        <taxon>Aculeata</taxon>
        <taxon>Formicoidea</taxon>
        <taxon>Formicidae</taxon>
        <taxon>Formicinae</taxon>
        <taxon>Camponotus</taxon>
    </lineage>
</organism>
<protein>
    <submittedName>
        <fullName evidence="2">120.7 kDa protein in NOF-FB transposable element</fullName>
    </submittedName>
</protein>
<gene>
    <name evidence="2" type="ORF">EAG_12557</name>
</gene>
<dbReference type="InParanoid" id="E1ZVY2"/>
<evidence type="ECO:0000313" key="3">
    <source>
        <dbReference type="Proteomes" id="UP000000311"/>
    </source>
</evidence>
<accession>E1ZVY2</accession>
<dbReference type="Proteomes" id="UP000000311">
    <property type="component" value="Unassembled WGS sequence"/>
</dbReference>
<dbReference type="AlphaFoldDB" id="E1ZVY2"/>
<proteinExistence type="predicted"/>
<dbReference type="EMBL" id="GL434675">
    <property type="protein sequence ID" value="EFN74657.1"/>
    <property type="molecule type" value="Genomic_DNA"/>
</dbReference>
<reference evidence="2 3" key="1">
    <citation type="journal article" date="2010" name="Science">
        <title>Genomic comparison of the ants Camponotus floridanus and Harpegnathos saltator.</title>
        <authorList>
            <person name="Bonasio R."/>
            <person name="Zhang G."/>
            <person name="Ye C."/>
            <person name="Mutti N.S."/>
            <person name="Fang X."/>
            <person name="Qin N."/>
            <person name="Donahue G."/>
            <person name="Yang P."/>
            <person name="Li Q."/>
            <person name="Li C."/>
            <person name="Zhang P."/>
            <person name="Huang Z."/>
            <person name="Berger S.L."/>
            <person name="Reinberg D."/>
            <person name="Wang J."/>
            <person name="Liebig J."/>
        </authorList>
    </citation>
    <scope>NUCLEOTIDE SEQUENCE [LARGE SCALE GENOMIC DNA]</scope>
    <source>
        <strain evidence="3">C129</strain>
    </source>
</reference>